<accession>A0A8J6IT15</accession>
<sequence>MDTYSVPHRFADTGAPLDFETWLQREKEIDKVVEQRVDIFNQSKAAGLSDDEILDKLKQFDATLPEDMTKTLGEPYGKDYKVEYDISPQYLAANLAQSREQAFKAMAQSYL</sequence>
<organism evidence="1 2">
    <name type="scientific">Neptunicella marina</name>
    <dbReference type="NCBI Taxonomy" id="2125989"/>
    <lineage>
        <taxon>Bacteria</taxon>
        <taxon>Pseudomonadati</taxon>
        <taxon>Pseudomonadota</taxon>
        <taxon>Gammaproteobacteria</taxon>
        <taxon>Alteromonadales</taxon>
        <taxon>Alteromonadaceae</taxon>
        <taxon>Neptunicella</taxon>
    </lineage>
</organism>
<dbReference type="Proteomes" id="UP000601768">
    <property type="component" value="Unassembled WGS sequence"/>
</dbReference>
<reference evidence="1" key="2">
    <citation type="submission" date="2020-08" db="EMBL/GenBank/DDBJ databases">
        <authorList>
            <person name="Lai Q."/>
        </authorList>
    </citation>
    <scope>NUCLEOTIDE SEQUENCE</scope>
    <source>
        <strain evidence="1">S27-2</strain>
    </source>
</reference>
<evidence type="ECO:0000313" key="1">
    <source>
        <dbReference type="EMBL" id="MBC3765056.1"/>
    </source>
</evidence>
<name>A0A8J6IT15_9ALTE</name>
<reference evidence="1" key="1">
    <citation type="journal article" date="2018" name="Int. J. Syst. Evol. Microbiol.">
        <title>Neptunicella marina gen. nov., sp. nov., isolated from surface seawater.</title>
        <authorList>
            <person name="Liu X."/>
            <person name="Lai Q."/>
            <person name="Du Y."/>
            <person name="Zhang X."/>
            <person name="Liu Z."/>
            <person name="Sun F."/>
            <person name="Shao Z."/>
        </authorList>
    </citation>
    <scope>NUCLEOTIDE SEQUENCE</scope>
    <source>
        <strain evidence="1">S27-2</strain>
    </source>
</reference>
<gene>
    <name evidence="1" type="ORF">H8B19_04145</name>
</gene>
<proteinExistence type="predicted"/>
<keyword evidence="2" id="KW-1185">Reference proteome</keyword>
<dbReference type="EMBL" id="JACNEP010000002">
    <property type="protein sequence ID" value="MBC3765056.1"/>
    <property type="molecule type" value="Genomic_DNA"/>
</dbReference>
<protein>
    <submittedName>
        <fullName evidence="1">Uncharacterized protein</fullName>
    </submittedName>
</protein>
<evidence type="ECO:0000313" key="2">
    <source>
        <dbReference type="Proteomes" id="UP000601768"/>
    </source>
</evidence>
<comment type="caution">
    <text evidence="1">The sequence shown here is derived from an EMBL/GenBank/DDBJ whole genome shotgun (WGS) entry which is preliminary data.</text>
</comment>
<dbReference type="AlphaFoldDB" id="A0A8J6IT15"/>